<keyword evidence="7" id="KW-1185">Reference proteome</keyword>
<dbReference type="STRING" id="1192034.CAP_4951"/>
<dbReference type="SUPFAM" id="SSF69255">
    <property type="entry name" value="gp5 N-terminal domain-like"/>
    <property type="match status" value="1"/>
</dbReference>
<dbReference type="Gene3D" id="2.40.50.230">
    <property type="entry name" value="Gp5 N-terminal domain"/>
    <property type="match status" value="1"/>
</dbReference>
<dbReference type="InterPro" id="IPR017847">
    <property type="entry name" value="T6SS_RhsGE_Vgr_subset"/>
</dbReference>
<dbReference type="Gene3D" id="2.30.110.50">
    <property type="match status" value="1"/>
</dbReference>
<keyword evidence="3" id="KW-0964">Secreted</keyword>
<comment type="caution">
    <text evidence="6">The sequence shown here is derived from an EMBL/GenBank/DDBJ whole genome shotgun (WGS) entry which is preliminary data.</text>
</comment>
<dbReference type="GO" id="GO:0005576">
    <property type="term" value="C:extracellular region"/>
    <property type="evidence" value="ECO:0007669"/>
    <property type="project" value="UniProtKB-SubCell"/>
</dbReference>
<dbReference type="InterPro" id="IPR054030">
    <property type="entry name" value="Gp5_Vgr_C"/>
</dbReference>
<comment type="subcellular location">
    <subcellularLocation>
        <location evidence="1">Secreted</location>
    </subcellularLocation>
</comment>
<organism evidence="6 7">
    <name type="scientific">Chondromyces apiculatus DSM 436</name>
    <dbReference type="NCBI Taxonomy" id="1192034"/>
    <lineage>
        <taxon>Bacteria</taxon>
        <taxon>Pseudomonadati</taxon>
        <taxon>Myxococcota</taxon>
        <taxon>Polyangia</taxon>
        <taxon>Polyangiales</taxon>
        <taxon>Polyangiaceae</taxon>
        <taxon>Chondromyces</taxon>
    </lineage>
</organism>
<accession>A0A017T525</accession>
<gene>
    <name evidence="6" type="ORF">CAP_4951</name>
</gene>
<evidence type="ECO:0000259" key="4">
    <source>
        <dbReference type="Pfam" id="PF04717"/>
    </source>
</evidence>
<evidence type="ECO:0000313" key="7">
    <source>
        <dbReference type="Proteomes" id="UP000019678"/>
    </source>
</evidence>
<protein>
    <submittedName>
        <fullName evidence="6">VgrG protein</fullName>
    </submittedName>
</protein>
<sequence>MILDNLELSFASGLDLSVRHFGVSEAISGLFDVSVVALSRIDDVDFDAVVGQGASFRINGGSLGAMPQARAWTGICSQFEQVQGEETGLSTYHLRIVPHLWLATQRQNNRIFQHVSIPEIVEKLLAEWQITPVSKIDKGQYPRFEYRVQYAETDYAFLSRLLEEAGISFFFEFDGEKGQSQLVLSDRPQAAEHRPGGPMIFHDQPPREARVEYLTRLTVAQRVRQGAHTIRDFDFQRRPDFELFGKAAGGRAPEDRLEHYQYEPGAFLVEGTAAGDVAAAGASRHDEKEGAALASRGLEGERKSRVTVGFESSALTLAPGTIFSVASHPHPLFGAGKNLLVTELALSGAPGAEWSVSGRAAQATEPFRPARKTPRPKITGVQSAVVVGPEGAEIHTDEYGRVRVQFHWDREGQMNEKSSCWIRVSQGWAGGGYGMMTIPRVGQEVTVGFLEGNPDQPLIIGRVFNNTTRVPYALPKNQTRSGWKTSSTPSSDGFNEIMLEDQKGAELISIQAQRDLTKLVKMDEVERTGGSRTISVGRSRKATIGGMDSTVVGQRHEVVIKAEGGGGGGAPTSLTMSDKKIVYTTGQASLTFDGPDVALEAEGNITITARSGDVIIKGGPNVKINCD</sequence>
<dbReference type="InterPro" id="IPR037026">
    <property type="entry name" value="Vgr_OB-fold_dom_sf"/>
</dbReference>
<dbReference type="NCBIfam" id="TIGR03361">
    <property type="entry name" value="VI_Rhs_Vgr"/>
    <property type="match status" value="1"/>
</dbReference>
<feature type="domain" description="Gp5/Type VI secretion system Vgr C-terminal trimerisation" evidence="5">
    <location>
        <begin position="481"/>
        <end position="562"/>
    </location>
</feature>
<dbReference type="Pfam" id="PF04717">
    <property type="entry name" value="Phage_base_V"/>
    <property type="match status" value="1"/>
</dbReference>
<dbReference type="OrthoDB" id="5482463at2"/>
<dbReference type="SUPFAM" id="SSF69279">
    <property type="entry name" value="Phage tail proteins"/>
    <property type="match status" value="2"/>
</dbReference>
<evidence type="ECO:0000313" key="6">
    <source>
        <dbReference type="EMBL" id="EYF04077.1"/>
    </source>
</evidence>
<dbReference type="InterPro" id="IPR050708">
    <property type="entry name" value="T6SS_VgrG/RHS"/>
</dbReference>
<dbReference type="Gene3D" id="4.10.220.110">
    <property type="match status" value="1"/>
</dbReference>
<evidence type="ECO:0000256" key="2">
    <source>
        <dbReference type="ARBA" id="ARBA00005558"/>
    </source>
</evidence>
<dbReference type="eggNOG" id="COG3501">
    <property type="taxonomic scope" value="Bacteria"/>
</dbReference>
<reference evidence="6 7" key="1">
    <citation type="submission" date="2013-05" db="EMBL/GenBank/DDBJ databases">
        <title>Genome assembly of Chondromyces apiculatus DSM 436.</title>
        <authorList>
            <person name="Sharma G."/>
            <person name="Khatri I."/>
            <person name="Kaur C."/>
            <person name="Mayilraj S."/>
            <person name="Subramanian S."/>
        </authorList>
    </citation>
    <scope>NUCLEOTIDE SEQUENCE [LARGE SCALE GENOMIC DNA]</scope>
    <source>
        <strain evidence="6 7">DSM 436</strain>
    </source>
</reference>
<dbReference type="Pfam" id="PF22178">
    <property type="entry name" value="Gp5_trimer_C"/>
    <property type="match status" value="1"/>
</dbReference>
<evidence type="ECO:0000259" key="5">
    <source>
        <dbReference type="Pfam" id="PF22178"/>
    </source>
</evidence>
<dbReference type="PANTHER" id="PTHR32305:SF15">
    <property type="entry name" value="PROTEIN RHSA-RELATED"/>
    <property type="match status" value="1"/>
</dbReference>
<feature type="domain" description="Gp5/Type VI secretion system Vgr protein OB-fold" evidence="4">
    <location>
        <begin position="396"/>
        <end position="464"/>
    </location>
</feature>
<evidence type="ECO:0000256" key="3">
    <source>
        <dbReference type="ARBA" id="ARBA00022525"/>
    </source>
</evidence>
<evidence type="ECO:0000256" key="1">
    <source>
        <dbReference type="ARBA" id="ARBA00004613"/>
    </source>
</evidence>
<dbReference type="RefSeq" id="WP_044244947.1">
    <property type="nucleotide sequence ID" value="NZ_ASRX01000039.1"/>
</dbReference>
<proteinExistence type="inferred from homology"/>
<dbReference type="InterPro" id="IPR006533">
    <property type="entry name" value="T6SS_Vgr_RhsGE"/>
</dbReference>
<comment type="similarity">
    <text evidence="2">Belongs to the VgrG protein family.</text>
</comment>
<dbReference type="Pfam" id="PF05954">
    <property type="entry name" value="Phage_GPD"/>
    <property type="match status" value="1"/>
</dbReference>
<dbReference type="Proteomes" id="UP000019678">
    <property type="component" value="Unassembled WGS sequence"/>
</dbReference>
<dbReference type="AlphaFoldDB" id="A0A017T525"/>
<dbReference type="EMBL" id="ASRX01000039">
    <property type="protein sequence ID" value="EYF04077.1"/>
    <property type="molecule type" value="Genomic_DNA"/>
</dbReference>
<dbReference type="SUPFAM" id="SSF69349">
    <property type="entry name" value="Phage fibre proteins"/>
    <property type="match status" value="1"/>
</dbReference>
<dbReference type="Gene3D" id="3.55.50.10">
    <property type="entry name" value="Baseplate protein-like domains"/>
    <property type="match status" value="1"/>
</dbReference>
<name>A0A017T525_9BACT</name>
<dbReference type="PANTHER" id="PTHR32305">
    <property type="match status" value="1"/>
</dbReference>
<dbReference type="NCBIfam" id="TIGR01646">
    <property type="entry name" value="vgr_GE"/>
    <property type="match status" value="1"/>
</dbReference>
<dbReference type="InterPro" id="IPR006531">
    <property type="entry name" value="Gp5/Vgr_OB"/>
</dbReference>